<keyword evidence="4" id="KW-1185">Reference proteome</keyword>
<protein>
    <recommendedName>
        <fullName evidence="5">Type IV pilus assembly protein PilN</fullName>
    </recommendedName>
</protein>
<accession>A0A2V3VUI0</accession>
<feature type="coiled-coil region" evidence="1">
    <location>
        <begin position="51"/>
        <end position="78"/>
    </location>
</feature>
<name>A0A2V3VUI0_9BACI</name>
<dbReference type="Proteomes" id="UP000247978">
    <property type="component" value="Unassembled WGS sequence"/>
</dbReference>
<gene>
    <name evidence="3" type="ORF">DFR56_11184</name>
</gene>
<keyword evidence="2" id="KW-0812">Transmembrane</keyword>
<evidence type="ECO:0008006" key="5">
    <source>
        <dbReference type="Google" id="ProtNLM"/>
    </source>
</evidence>
<comment type="caution">
    <text evidence="3">The sequence shown here is derived from an EMBL/GenBank/DDBJ whole genome shotgun (WGS) entry which is preliminary data.</text>
</comment>
<dbReference type="EMBL" id="QJJQ01000011">
    <property type="protein sequence ID" value="PXW85316.1"/>
    <property type="molecule type" value="Genomic_DNA"/>
</dbReference>
<reference evidence="3 4" key="1">
    <citation type="submission" date="2018-05" db="EMBL/GenBank/DDBJ databases">
        <title>Genomic Encyclopedia of Type Strains, Phase IV (KMG-IV): sequencing the most valuable type-strain genomes for metagenomic binning, comparative biology and taxonomic classification.</title>
        <authorList>
            <person name="Goeker M."/>
        </authorList>
    </citation>
    <scope>NUCLEOTIDE SEQUENCE [LARGE SCALE GENOMIC DNA]</scope>
    <source>
        <strain evidence="3 4">DSM 28556</strain>
    </source>
</reference>
<keyword evidence="2" id="KW-1133">Transmembrane helix</keyword>
<evidence type="ECO:0000313" key="3">
    <source>
        <dbReference type="EMBL" id="PXW85316.1"/>
    </source>
</evidence>
<proteinExistence type="predicted"/>
<keyword evidence="2" id="KW-0472">Membrane</keyword>
<dbReference type="AlphaFoldDB" id="A0A2V3VUI0"/>
<evidence type="ECO:0000256" key="1">
    <source>
        <dbReference type="SAM" id="Coils"/>
    </source>
</evidence>
<evidence type="ECO:0000313" key="4">
    <source>
        <dbReference type="Proteomes" id="UP000247978"/>
    </source>
</evidence>
<feature type="transmembrane region" description="Helical" evidence="2">
    <location>
        <begin position="20"/>
        <end position="45"/>
    </location>
</feature>
<keyword evidence="1" id="KW-0175">Coiled coil</keyword>
<organism evidence="3 4">
    <name type="scientific">Pseudogracilibacillus auburnensis</name>
    <dbReference type="NCBI Taxonomy" id="1494959"/>
    <lineage>
        <taxon>Bacteria</taxon>
        <taxon>Bacillati</taxon>
        <taxon>Bacillota</taxon>
        <taxon>Bacilli</taxon>
        <taxon>Bacillales</taxon>
        <taxon>Bacillaceae</taxon>
        <taxon>Pseudogracilibacillus</taxon>
    </lineage>
</organism>
<evidence type="ECO:0000256" key="2">
    <source>
        <dbReference type="SAM" id="Phobius"/>
    </source>
</evidence>
<sequence>MVPERLPDINLLPQYERQTSYLFPIFIIFISITLIAYIFIGVSYVKTKSSVKKVDKIYAQLNEEVETLQLEVNQINDRDESLGQAVLFAENHVIPTSTFIVHLNDILPDKSFLREYTYENQIAEVIAHFEVLDSVASYTTALTVSEYIRDTKVDEIEAFMLTNEESTEDEVLFDTIPRYQTEFTLTINKHTLQEETDGDE</sequence>